<reference evidence="1 2" key="1">
    <citation type="submission" date="2012-10" db="EMBL/GenBank/DDBJ databases">
        <title>Complete genome sequence of Moumouvirus goulette.</title>
        <authorList>
            <person name="Fournous G."/>
            <person name="Bougalmi M."/>
            <person name="Colson P."/>
        </authorList>
    </citation>
    <scope>NUCLEOTIDE SEQUENCE [LARGE SCALE GENOMIC DNA]</scope>
</reference>
<evidence type="ECO:0008006" key="3">
    <source>
        <dbReference type="Google" id="ProtNLM"/>
    </source>
</evidence>
<dbReference type="EMBL" id="KC008572">
    <property type="protein sequence ID" value="AGF85061.1"/>
    <property type="molecule type" value="Genomic_DNA"/>
</dbReference>
<evidence type="ECO:0000313" key="1">
    <source>
        <dbReference type="EMBL" id="AGF85061.1"/>
    </source>
</evidence>
<sequence>MSEIKLNTFVQLPIIDNTILNEASVCFCIDSSGSTGNKFAGKIKYLDIIKIFVNRFTKRLVKKPTFISWDTNAIPVDNIDQLESKGGTCPTCLFENQKTYNIIKNSDVVFIITDGQIENFEVNNFAKCINEQASHLKAVIGVIVGRRTSSETMLKPHEINVSVLLPAMISNGCILFYNYKKIYTMWTSGIFKNDLNQVEINLDTTWDNIPSIEPDIICNINIPIPNKEEHNKLVSNGYVPFGIDLYFNRKHLLLSNPTWEEIMTYPFCQICQHFKIKNKYQKLLNWFVNIYNSFIEQTCEIELPNINIDFALQNKKSYVTSRDKILCCKYPYVSNIIDNISDQEFLKTINFFTGMLKIIQEDNNMQNNDDGYTLYYTSISRYHSFKKVRYHDFNDDYSNDNQKYKSPFIFDEPNFSSNKYPCDMCGSEETPFIILQETINKNNIGKIIDKDTTIISPHITCSKCSECLKIISSKYLSKTIQPLPIVPLNNITKPQYYKWLQYILNEDDQKINQDLCETMMAILIVSLKKVFKDKNFEYFIEIFEKSFKKN</sequence>
<evidence type="ECO:0000313" key="2">
    <source>
        <dbReference type="Proteomes" id="UP000241071"/>
    </source>
</evidence>
<dbReference type="Proteomes" id="UP000241071">
    <property type="component" value="Segment"/>
</dbReference>
<keyword evidence="2" id="KW-1185">Reference proteome</keyword>
<accession>M1PM98</accession>
<gene>
    <name evidence="1" type="ORF">glt_00252</name>
</gene>
<organism evidence="1 2">
    <name type="scientific">Moumouvirus goulette</name>
    <dbReference type="NCBI Taxonomy" id="1247379"/>
    <lineage>
        <taxon>Viruses</taxon>
        <taxon>Varidnaviria</taxon>
        <taxon>Bamfordvirae</taxon>
        <taxon>Nucleocytoviricota</taxon>
        <taxon>Megaviricetes</taxon>
        <taxon>Imitervirales</taxon>
        <taxon>Mimiviridae</taxon>
        <taxon>Megamimivirinae</taxon>
        <taxon>Moumouvirus</taxon>
        <taxon>Moumouvirus goulettemassiliense</taxon>
    </lineage>
</organism>
<proteinExistence type="predicted"/>
<protein>
    <recommendedName>
        <fullName evidence="3">VWFA domain-containing protein</fullName>
    </recommendedName>
</protein>
<name>M1PM98_9VIRU</name>